<dbReference type="PROSITE" id="PS50887">
    <property type="entry name" value="GGDEF"/>
    <property type="match status" value="1"/>
</dbReference>
<dbReference type="PROSITE" id="PS50113">
    <property type="entry name" value="PAC"/>
    <property type="match status" value="1"/>
</dbReference>
<dbReference type="OrthoDB" id="9814202at2"/>
<dbReference type="AlphaFoldDB" id="A0A1I7NRE8"/>
<dbReference type="InterPro" id="IPR000160">
    <property type="entry name" value="GGDEF_dom"/>
</dbReference>
<dbReference type="Pfam" id="PF00563">
    <property type="entry name" value="EAL"/>
    <property type="match status" value="1"/>
</dbReference>
<sequence>MRGSSVKGVMAFNLDGLAYNAPVAKRGRKRDATSPYFTTSSDAKAFVSALDQVGIVSITDIEGRIVHANSEFSRISGYSIGEVVGKDHSILNSGYHPKKFWADAYGKLRKGETWRAPVKNRAKDGSFYWVDSIIVPLKGRDRQSKGFLSFQIDITTAVTLHMALQDRNALLQAVVDSFPGGLTVFDRDLRLILCNSKQRELLEYPDSLFENAPPTLEELYRFNANRGEYGPGDAEEQVLTRLELARKGETHIFERQRPNGTYLEIRGTALPGGGFVTAHLDVTERKRYQETIGRLAHQDVLTGLPNRALFQERIRVGLKQVQNGSSLALHCLDLDRFKSVNDTLGHPIGDSLLVAVAERLRAEIRETDTVARLGGDEFAIIQMAPRSIEEIEALAKRIIAAFAEPFVLEENTVSIGTSIGIAVAPSDGIEVGQLMMNADMALYRTKSLGRGTFGFFEHSMHERLQTRHQIIMGLREAIANSKFELHYQPIVNVKTRRIVGCEALIRWSHPVRGLIPASEFIPIAEECGLIGQIGDWVLKTACAEASLWPDDIWVAVNISPAQFRGQDLVDKVTNACRGLPLSRLILEITETLLMKDRDVASDTLERLRKMGVRFAIDDFGTGFSSLSYLQSFPFDKIKIDRSFVSAVANVKRSATLRRSIIQLGYNLGMTSVGEGVETEQQLDRLRAEGCVEAQGFLFSRAVPAAKLRTLFSKPL</sequence>
<dbReference type="CDD" id="cd01949">
    <property type="entry name" value="GGDEF"/>
    <property type="match status" value="1"/>
</dbReference>
<reference evidence="6" key="1">
    <citation type="submission" date="2016-10" db="EMBL/GenBank/DDBJ databases">
        <authorList>
            <person name="Varghese N."/>
            <person name="Submissions S."/>
        </authorList>
    </citation>
    <scope>NUCLEOTIDE SEQUENCE [LARGE SCALE GENOMIC DNA]</scope>
    <source>
        <strain evidence="6">DSM 1565</strain>
    </source>
</reference>
<dbReference type="Gene3D" id="3.30.70.270">
    <property type="match status" value="1"/>
</dbReference>
<feature type="domain" description="GGDEF" evidence="4">
    <location>
        <begin position="325"/>
        <end position="458"/>
    </location>
</feature>
<dbReference type="Proteomes" id="UP000199423">
    <property type="component" value="Unassembled WGS sequence"/>
</dbReference>
<evidence type="ECO:0000259" key="3">
    <source>
        <dbReference type="PROSITE" id="PS50883"/>
    </source>
</evidence>
<dbReference type="Pfam" id="PF13426">
    <property type="entry name" value="PAS_9"/>
    <property type="match status" value="1"/>
</dbReference>
<dbReference type="PROSITE" id="PS50883">
    <property type="entry name" value="EAL"/>
    <property type="match status" value="1"/>
</dbReference>
<dbReference type="PANTHER" id="PTHR44757">
    <property type="entry name" value="DIGUANYLATE CYCLASE DGCP"/>
    <property type="match status" value="1"/>
</dbReference>
<protein>
    <submittedName>
        <fullName evidence="5">PAS domain S-box-containing protein/diguanylate cyclase (GGDEF) domain-containing protein</fullName>
    </submittedName>
</protein>
<dbReference type="InterPro" id="IPR035965">
    <property type="entry name" value="PAS-like_dom_sf"/>
</dbReference>
<dbReference type="InterPro" id="IPR000014">
    <property type="entry name" value="PAS"/>
</dbReference>
<dbReference type="SUPFAM" id="SSF141868">
    <property type="entry name" value="EAL domain-like"/>
    <property type="match status" value="1"/>
</dbReference>
<dbReference type="PANTHER" id="PTHR44757:SF2">
    <property type="entry name" value="BIOFILM ARCHITECTURE MAINTENANCE PROTEIN MBAA"/>
    <property type="match status" value="1"/>
</dbReference>
<dbReference type="PROSITE" id="PS50112">
    <property type="entry name" value="PAS"/>
    <property type="match status" value="1"/>
</dbReference>
<dbReference type="InterPro" id="IPR035919">
    <property type="entry name" value="EAL_sf"/>
</dbReference>
<dbReference type="NCBIfam" id="TIGR00229">
    <property type="entry name" value="sensory_box"/>
    <property type="match status" value="1"/>
</dbReference>
<dbReference type="STRING" id="51670.SAMN04488557_3039"/>
<dbReference type="SMART" id="SM00267">
    <property type="entry name" value="GGDEF"/>
    <property type="match status" value="1"/>
</dbReference>
<feature type="domain" description="PAC" evidence="2">
    <location>
        <begin position="112"/>
        <end position="166"/>
    </location>
</feature>
<dbReference type="Gene3D" id="3.30.450.20">
    <property type="entry name" value="PAS domain"/>
    <property type="match status" value="2"/>
</dbReference>
<dbReference type="EMBL" id="FPCH01000003">
    <property type="protein sequence ID" value="SFV37195.1"/>
    <property type="molecule type" value="Genomic_DNA"/>
</dbReference>
<dbReference type="InterPro" id="IPR001633">
    <property type="entry name" value="EAL_dom"/>
</dbReference>
<dbReference type="SUPFAM" id="SSF55073">
    <property type="entry name" value="Nucleotide cyclase"/>
    <property type="match status" value="1"/>
</dbReference>
<dbReference type="SUPFAM" id="SSF55785">
    <property type="entry name" value="PYP-like sensor domain (PAS domain)"/>
    <property type="match status" value="2"/>
</dbReference>
<keyword evidence="6" id="KW-1185">Reference proteome</keyword>
<dbReference type="CDD" id="cd01948">
    <property type="entry name" value="EAL"/>
    <property type="match status" value="1"/>
</dbReference>
<proteinExistence type="predicted"/>
<gene>
    <name evidence="5" type="ORF">SAMN04488557_3039</name>
</gene>
<dbReference type="Pfam" id="PF00990">
    <property type="entry name" value="GGDEF"/>
    <property type="match status" value="1"/>
</dbReference>
<dbReference type="InterPro" id="IPR029787">
    <property type="entry name" value="Nucleotide_cyclase"/>
</dbReference>
<evidence type="ECO:0000259" key="4">
    <source>
        <dbReference type="PROSITE" id="PS50887"/>
    </source>
</evidence>
<dbReference type="InterPro" id="IPR001610">
    <property type="entry name" value="PAC"/>
</dbReference>
<organism evidence="5 6">
    <name type="scientific">Hyphomicrobium facile</name>
    <dbReference type="NCBI Taxonomy" id="51670"/>
    <lineage>
        <taxon>Bacteria</taxon>
        <taxon>Pseudomonadati</taxon>
        <taxon>Pseudomonadota</taxon>
        <taxon>Alphaproteobacteria</taxon>
        <taxon>Hyphomicrobiales</taxon>
        <taxon>Hyphomicrobiaceae</taxon>
        <taxon>Hyphomicrobium</taxon>
    </lineage>
</organism>
<dbReference type="InterPro" id="IPR043128">
    <property type="entry name" value="Rev_trsase/Diguanyl_cyclase"/>
</dbReference>
<evidence type="ECO:0000313" key="5">
    <source>
        <dbReference type="EMBL" id="SFV37195.1"/>
    </source>
</evidence>
<evidence type="ECO:0000313" key="6">
    <source>
        <dbReference type="Proteomes" id="UP000199423"/>
    </source>
</evidence>
<dbReference type="Pfam" id="PF12860">
    <property type="entry name" value="PAS_7"/>
    <property type="match status" value="1"/>
</dbReference>
<dbReference type="InterPro" id="IPR000700">
    <property type="entry name" value="PAS-assoc_C"/>
</dbReference>
<dbReference type="SMART" id="SM00052">
    <property type="entry name" value="EAL"/>
    <property type="match status" value="1"/>
</dbReference>
<evidence type="ECO:0000259" key="1">
    <source>
        <dbReference type="PROSITE" id="PS50112"/>
    </source>
</evidence>
<dbReference type="NCBIfam" id="TIGR00254">
    <property type="entry name" value="GGDEF"/>
    <property type="match status" value="1"/>
</dbReference>
<feature type="domain" description="EAL" evidence="3">
    <location>
        <begin position="467"/>
        <end position="715"/>
    </location>
</feature>
<accession>A0A1I7NRE8</accession>
<dbReference type="InterPro" id="IPR052155">
    <property type="entry name" value="Biofilm_reg_signaling"/>
</dbReference>
<dbReference type="SMART" id="SM00086">
    <property type="entry name" value="PAC"/>
    <property type="match status" value="1"/>
</dbReference>
<name>A0A1I7NRE8_9HYPH</name>
<dbReference type="Gene3D" id="3.20.20.450">
    <property type="entry name" value="EAL domain"/>
    <property type="match status" value="1"/>
</dbReference>
<dbReference type="CDD" id="cd00130">
    <property type="entry name" value="PAS"/>
    <property type="match status" value="1"/>
</dbReference>
<evidence type="ECO:0000259" key="2">
    <source>
        <dbReference type="PROSITE" id="PS50113"/>
    </source>
</evidence>
<feature type="domain" description="PAS" evidence="1">
    <location>
        <begin position="56"/>
        <end position="98"/>
    </location>
</feature>